<feature type="transmembrane region" description="Helical" evidence="1">
    <location>
        <begin position="6"/>
        <end position="31"/>
    </location>
</feature>
<name>A0ABY6HXM6_9ARCH</name>
<proteinExistence type="predicted"/>
<organism evidence="2 3">
    <name type="scientific">Candidatus Lokiarchaeum ossiferum</name>
    <dbReference type="NCBI Taxonomy" id="2951803"/>
    <lineage>
        <taxon>Archaea</taxon>
        <taxon>Promethearchaeati</taxon>
        <taxon>Promethearchaeota</taxon>
        <taxon>Promethearchaeia</taxon>
        <taxon>Promethearchaeales</taxon>
        <taxon>Promethearchaeaceae</taxon>
        <taxon>Candidatus Lokiarchaeum</taxon>
    </lineage>
</organism>
<reference evidence="2" key="1">
    <citation type="submission" date="2022-09" db="EMBL/GenBank/DDBJ databases">
        <title>Actin cytoskeleton and complex cell architecture in an #Asgard archaeon.</title>
        <authorList>
            <person name="Ponce Toledo R.I."/>
            <person name="Schleper C."/>
            <person name="Rodrigues Oliveira T."/>
            <person name="Wollweber F."/>
            <person name="Xu J."/>
            <person name="Rittmann S."/>
            <person name="Klingl A."/>
            <person name="Pilhofer M."/>
        </authorList>
    </citation>
    <scope>NUCLEOTIDE SEQUENCE</scope>
    <source>
        <strain evidence="2">B-35</strain>
    </source>
</reference>
<keyword evidence="1" id="KW-1133">Transmembrane helix</keyword>
<sequence length="45" mass="5132">MFEFIYGLIGTYGAIVIFIGLFGGIIVWYTLKYTVINLIRKIITS</sequence>
<keyword evidence="1" id="KW-0472">Membrane</keyword>
<evidence type="ECO:0000313" key="3">
    <source>
        <dbReference type="Proteomes" id="UP001208689"/>
    </source>
</evidence>
<protein>
    <submittedName>
        <fullName evidence="2">Uncharacterized protein</fullName>
    </submittedName>
</protein>
<evidence type="ECO:0000256" key="1">
    <source>
        <dbReference type="SAM" id="Phobius"/>
    </source>
</evidence>
<keyword evidence="1" id="KW-0812">Transmembrane</keyword>
<keyword evidence="3" id="KW-1185">Reference proteome</keyword>
<evidence type="ECO:0000313" key="2">
    <source>
        <dbReference type="EMBL" id="UYP47607.1"/>
    </source>
</evidence>
<gene>
    <name evidence="2" type="ORF">NEF87_003892</name>
</gene>
<dbReference type="Proteomes" id="UP001208689">
    <property type="component" value="Chromosome"/>
</dbReference>
<dbReference type="EMBL" id="CP104013">
    <property type="protein sequence ID" value="UYP47607.1"/>
    <property type="molecule type" value="Genomic_DNA"/>
</dbReference>
<accession>A0ABY6HXM6</accession>